<accession>A0AAD8AG08</accession>
<proteinExistence type="predicted"/>
<dbReference type="EMBL" id="JASPKZ010001219">
    <property type="protein sequence ID" value="KAJ9598430.1"/>
    <property type="molecule type" value="Genomic_DNA"/>
</dbReference>
<reference evidence="2" key="2">
    <citation type="submission" date="2023-05" db="EMBL/GenBank/DDBJ databases">
        <authorList>
            <person name="Fouks B."/>
        </authorList>
    </citation>
    <scope>NUCLEOTIDE SEQUENCE</scope>
    <source>
        <strain evidence="2">Stay&amp;Tobe</strain>
        <tissue evidence="2">Testes</tissue>
    </source>
</reference>
<feature type="compositionally biased region" description="Basic residues" evidence="1">
    <location>
        <begin position="9"/>
        <end position="19"/>
    </location>
</feature>
<feature type="region of interest" description="Disordered" evidence="1">
    <location>
        <begin position="1"/>
        <end position="34"/>
    </location>
</feature>
<feature type="non-terminal residue" evidence="2">
    <location>
        <position position="91"/>
    </location>
</feature>
<organism evidence="2 3">
    <name type="scientific">Diploptera punctata</name>
    <name type="common">Pacific beetle cockroach</name>
    <dbReference type="NCBI Taxonomy" id="6984"/>
    <lineage>
        <taxon>Eukaryota</taxon>
        <taxon>Metazoa</taxon>
        <taxon>Ecdysozoa</taxon>
        <taxon>Arthropoda</taxon>
        <taxon>Hexapoda</taxon>
        <taxon>Insecta</taxon>
        <taxon>Pterygota</taxon>
        <taxon>Neoptera</taxon>
        <taxon>Polyneoptera</taxon>
        <taxon>Dictyoptera</taxon>
        <taxon>Blattodea</taxon>
        <taxon>Blaberoidea</taxon>
        <taxon>Blaberidae</taxon>
        <taxon>Diplopterinae</taxon>
        <taxon>Diploptera</taxon>
    </lineage>
</organism>
<gene>
    <name evidence="2" type="ORF">L9F63_010874</name>
</gene>
<keyword evidence="3" id="KW-1185">Reference proteome</keyword>
<sequence>GRIWDITKKRQQYKQGRKPRVTDSGSTPGESEMQNMLAPLPTLKERFNLSPNPKRHTLLHTDPVINTSLDLDKINGEVCFLSDSPYRIHRK</sequence>
<name>A0AAD8AG08_DIPPU</name>
<feature type="non-terminal residue" evidence="2">
    <location>
        <position position="1"/>
    </location>
</feature>
<dbReference type="AlphaFoldDB" id="A0AAD8AG08"/>
<reference evidence="2" key="1">
    <citation type="journal article" date="2023" name="IScience">
        <title>Live-bearing cockroach genome reveals convergent evolutionary mechanisms linked to viviparity in insects and beyond.</title>
        <authorList>
            <person name="Fouks B."/>
            <person name="Harrison M.C."/>
            <person name="Mikhailova A.A."/>
            <person name="Marchal E."/>
            <person name="English S."/>
            <person name="Carruthers M."/>
            <person name="Jennings E.C."/>
            <person name="Chiamaka E.L."/>
            <person name="Frigard R.A."/>
            <person name="Pippel M."/>
            <person name="Attardo G.M."/>
            <person name="Benoit J.B."/>
            <person name="Bornberg-Bauer E."/>
            <person name="Tobe S.S."/>
        </authorList>
    </citation>
    <scope>NUCLEOTIDE SEQUENCE</scope>
    <source>
        <strain evidence="2">Stay&amp;Tobe</strain>
    </source>
</reference>
<comment type="caution">
    <text evidence="2">The sequence shown here is derived from an EMBL/GenBank/DDBJ whole genome shotgun (WGS) entry which is preliminary data.</text>
</comment>
<evidence type="ECO:0000313" key="2">
    <source>
        <dbReference type="EMBL" id="KAJ9598430.1"/>
    </source>
</evidence>
<dbReference type="Proteomes" id="UP001233999">
    <property type="component" value="Unassembled WGS sequence"/>
</dbReference>
<feature type="compositionally biased region" description="Polar residues" evidence="1">
    <location>
        <begin position="23"/>
        <end position="34"/>
    </location>
</feature>
<evidence type="ECO:0000313" key="3">
    <source>
        <dbReference type="Proteomes" id="UP001233999"/>
    </source>
</evidence>
<evidence type="ECO:0000256" key="1">
    <source>
        <dbReference type="SAM" id="MobiDB-lite"/>
    </source>
</evidence>
<protein>
    <submittedName>
        <fullName evidence="2">Uncharacterized protein</fullName>
    </submittedName>
</protein>